<dbReference type="SUPFAM" id="SSF53041">
    <property type="entry name" value="Resolvase-like"/>
    <property type="match status" value="1"/>
</dbReference>
<dbReference type="KEGG" id="samb:SAM23877_6075"/>
<dbReference type="Gene3D" id="3.90.1750.20">
    <property type="entry name" value="Putative Large Serine Recombinase, Chain B, Domain 2"/>
    <property type="match status" value="1"/>
</dbReference>
<dbReference type="Gene3D" id="3.40.50.1390">
    <property type="entry name" value="Resolvase, N-terminal catalytic domain"/>
    <property type="match status" value="1"/>
</dbReference>
<evidence type="ECO:0000313" key="2">
    <source>
        <dbReference type="EMBL" id="AKZ59120.1"/>
    </source>
</evidence>
<dbReference type="InterPro" id="IPR011109">
    <property type="entry name" value="DNA_bind_recombinase_dom"/>
</dbReference>
<dbReference type="Proteomes" id="UP000061018">
    <property type="component" value="Chromosome"/>
</dbReference>
<organism evidence="2 3">
    <name type="scientific">Streptomyces ambofaciens (strain ATCC 23877 / 3486 / DSM 40053 / JCM 4204 / NBRC 12836 / NRRL B-2516)</name>
    <dbReference type="NCBI Taxonomy" id="278992"/>
    <lineage>
        <taxon>Bacteria</taxon>
        <taxon>Bacillati</taxon>
        <taxon>Actinomycetota</taxon>
        <taxon>Actinomycetes</taxon>
        <taxon>Kitasatosporales</taxon>
        <taxon>Streptomycetaceae</taxon>
        <taxon>Streptomyces</taxon>
    </lineage>
</organism>
<dbReference type="SMART" id="SM00857">
    <property type="entry name" value="Resolvase"/>
    <property type="match status" value="1"/>
</dbReference>
<dbReference type="InterPro" id="IPR006119">
    <property type="entry name" value="Resolv_N"/>
</dbReference>
<evidence type="ECO:0000313" key="3">
    <source>
        <dbReference type="Proteomes" id="UP000061018"/>
    </source>
</evidence>
<reference evidence="3" key="1">
    <citation type="journal article" date="2015" name="J. Biotechnol.">
        <title>Complete genome sequence of Streptomyces ambofaciens ATCC 23877, the spiramycin producer.</title>
        <authorList>
            <person name="Thibessard A."/>
            <person name="Haas D."/>
            <person name="Gerbaud C."/>
            <person name="Aigle B."/>
            <person name="Lautru S."/>
            <person name="Pernodet J.L."/>
            <person name="Leblond P."/>
        </authorList>
    </citation>
    <scope>NUCLEOTIDE SEQUENCE [LARGE SCALE GENOMIC DNA]</scope>
    <source>
        <strain evidence="3">ATCC 23877 / 3486 / DSM 40053 / JCM 4204 / NBRC 12836 / NRRL B-2516</strain>
    </source>
</reference>
<dbReference type="PANTHER" id="PTHR30461:SF23">
    <property type="entry name" value="DNA RECOMBINASE-RELATED"/>
    <property type="match status" value="1"/>
</dbReference>
<dbReference type="Pfam" id="PF07508">
    <property type="entry name" value="Recombinase"/>
    <property type="match status" value="1"/>
</dbReference>
<dbReference type="EMBL" id="CP012382">
    <property type="protein sequence ID" value="AKZ59120.1"/>
    <property type="molecule type" value="Genomic_DNA"/>
</dbReference>
<dbReference type="AlphaFoldDB" id="A0A0K2B177"/>
<protein>
    <submittedName>
        <fullName evidence="2">Integrase</fullName>
    </submittedName>
</protein>
<dbReference type="InterPro" id="IPR038109">
    <property type="entry name" value="DNA_bind_recomb_sf"/>
</dbReference>
<accession>A0A0K2B177</accession>
<feature type="domain" description="Resolvase/invertase-type recombinase catalytic" evidence="1">
    <location>
        <begin position="15"/>
        <end position="177"/>
    </location>
</feature>
<proteinExistence type="predicted"/>
<dbReference type="PANTHER" id="PTHR30461">
    <property type="entry name" value="DNA-INVERTASE FROM LAMBDOID PROPHAGE"/>
    <property type="match status" value="1"/>
</dbReference>
<sequence>MSGMNTQTDDTSHLIDLVCRKSQAVKSKTGRREISVSAQEARGRKTAELLGLTVRHVWREVGSASRFRRSKKVPKQDLALQALDRGEIGALWVFRLDRWTRRGAGAILSIVEPADGRPRRLLIDNGDADNPGIGLDSANPRDRSELIRRAEDAREETEVLSERVRNTKTFQLENGEWLNGVAPYGLRVVTVSAFDEDGEEIEERKLQRDPETSAGIPGEPQVTKMEIARLVTYEWPVARVTKREMARRLNERGVPSPTGGDWAFSTVANMIGNPAYAGWQITGRSDNRSRRMLYLNENGEKVSVMVGPPLLTDEEYNEAQAASRGNGPPADAESWKAKHLLTDLLECCGCFSSMPSAGTSYACWRSRAGGVCPAPANAAAYSAEEYVFQRWSARLHSADLDDPLLVIVAERWAARKDPQASEEEQTARAALADAERVLSRLWQDRRAGLFDGPSERFFAPQLTEANAAVMAAQKALDGIRGTGPVDISFLLDLEQQREAWEAADLPLKRDLLRLAIRRIRVRRAPKRGVQFDGDSRMEINWLDEPAWDTAA</sequence>
<name>A0A0K2B177_STRA7</name>
<dbReference type="GO" id="GO:0003677">
    <property type="term" value="F:DNA binding"/>
    <property type="evidence" value="ECO:0007669"/>
    <property type="project" value="InterPro"/>
</dbReference>
<dbReference type="GO" id="GO:0000150">
    <property type="term" value="F:DNA strand exchange activity"/>
    <property type="evidence" value="ECO:0007669"/>
    <property type="project" value="InterPro"/>
</dbReference>
<dbReference type="InterPro" id="IPR050639">
    <property type="entry name" value="SSR_resolvase"/>
</dbReference>
<gene>
    <name evidence="2" type="ORF">SAM23877_6075</name>
</gene>
<dbReference type="InterPro" id="IPR036162">
    <property type="entry name" value="Resolvase-like_N_sf"/>
</dbReference>
<evidence type="ECO:0000259" key="1">
    <source>
        <dbReference type="SMART" id="SM00857"/>
    </source>
</evidence>